<dbReference type="InterPro" id="IPR025676">
    <property type="entry name" value="Clr5_dom"/>
</dbReference>
<evidence type="ECO:0000313" key="3">
    <source>
        <dbReference type="Proteomes" id="UP000326565"/>
    </source>
</evidence>
<name>A0A5N5WNQ6_9EURO</name>
<dbReference type="OrthoDB" id="539213at2759"/>
<evidence type="ECO:0000313" key="2">
    <source>
        <dbReference type="EMBL" id="KAB8068672.1"/>
    </source>
</evidence>
<organism evidence="2 3">
    <name type="scientific">Aspergillus leporis</name>
    <dbReference type="NCBI Taxonomy" id="41062"/>
    <lineage>
        <taxon>Eukaryota</taxon>
        <taxon>Fungi</taxon>
        <taxon>Dikarya</taxon>
        <taxon>Ascomycota</taxon>
        <taxon>Pezizomycotina</taxon>
        <taxon>Eurotiomycetes</taxon>
        <taxon>Eurotiomycetidae</taxon>
        <taxon>Eurotiales</taxon>
        <taxon>Aspergillaceae</taxon>
        <taxon>Aspergillus</taxon>
        <taxon>Aspergillus subgen. Circumdati</taxon>
    </lineage>
</organism>
<dbReference type="Proteomes" id="UP000326565">
    <property type="component" value="Unassembled WGS sequence"/>
</dbReference>
<keyword evidence="3" id="KW-1185">Reference proteome</keyword>
<dbReference type="PANTHER" id="PTHR38788:SF3">
    <property type="entry name" value="CLR5 DOMAIN-CONTAINING PROTEIN"/>
    <property type="match status" value="1"/>
</dbReference>
<dbReference type="EMBL" id="ML732379">
    <property type="protein sequence ID" value="KAB8068672.1"/>
    <property type="molecule type" value="Genomic_DNA"/>
</dbReference>
<accession>A0A5N5WNQ6</accession>
<reference evidence="2 3" key="1">
    <citation type="submission" date="2019-04" db="EMBL/GenBank/DDBJ databases">
        <title>Friends and foes A comparative genomics study of 23 Aspergillus species from section Flavi.</title>
        <authorList>
            <consortium name="DOE Joint Genome Institute"/>
            <person name="Kjaerbolling I."/>
            <person name="Vesth T."/>
            <person name="Frisvad J.C."/>
            <person name="Nybo J.L."/>
            <person name="Theobald S."/>
            <person name="Kildgaard S."/>
            <person name="Isbrandt T."/>
            <person name="Kuo A."/>
            <person name="Sato A."/>
            <person name="Lyhne E.K."/>
            <person name="Kogle M.E."/>
            <person name="Wiebenga A."/>
            <person name="Kun R.S."/>
            <person name="Lubbers R.J."/>
            <person name="Makela M.R."/>
            <person name="Barry K."/>
            <person name="Chovatia M."/>
            <person name="Clum A."/>
            <person name="Daum C."/>
            <person name="Haridas S."/>
            <person name="He G."/>
            <person name="LaButti K."/>
            <person name="Lipzen A."/>
            <person name="Mondo S."/>
            <person name="Riley R."/>
            <person name="Salamov A."/>
            <person name="Simmons B.A."/>
            <person name="Magnuson J.K."/>
            <person name="Henrissat B."/>
            <person name="Mortensen U.H."/>
            <person name="Larsen T.O."/>
            <person name="Devries R.P."/>
            <person name="Grigoriev I.V."/>
            <person name="Machida M."/>
            <person name="Baker S.E."/>
            <person name="Andersen M.R."/>
        </authorList>
    </citation>
    <scope>NUCLEOTIDE SEQUENCE [LARGE SCALE GENOMIC DNA]</scope>
    <source>
        <strain evidence="2 3">CBS 151.66</strain>
    </source>
</reference>
<gene>
    <name evidence="2" type="ORF">BDV29DRAFT_184112</name>
</gene>
<dbReference type="PANTHER" id="PTHR38788">
    <property type="entry name" value="CLR5 DOMAIN-CONTAINING PROTEIN"/>
    <property type="match status" value="1"/>
</dbReference>
<protein>
    <submittedName>
        <fullName evidence="2">Clr5 domain-containing protein</fullName>
    </submittedName>
</protein>
<dbReference type="Pfam" id="PF14420">
    <property type="entry name" value="Clr5"/>
    <property type="match status" value="1"/>
</dbReference>
<dbReference type="AlphaFoldDB" id="A0A5N5WNQ6"/>
<sequence length="372" mass="42051">MSPTKWATEADWAVYRATIITLYRQKPLVEVMEHMQREHQFHATARMYKGRLKKWRVTKYVRYSKDDANMRNSQSIAHWNHRGPQCQTGETPHAHVGDAARSIAPWRPPLPTVAPGLGAPGHQQRVLDCLKILDNYINGKSACGRWQTSPTFITSLKNSDWLAQITTATILMKGGRLQAGFQLLDGCFDAYKSNLRAENPLLTSEIFMAAFQLLSISPSLGWSFLKYTRELSGIVLDMSHPLFQLLSKYLTLDIEAFATCSDLFLGCFLNLMAQHVTGWDHSHRDALLLTTGRIFLLSFTTLSQYKELTLMSKSDESMPLLSHQHVLQYENGELPPAATRPETLSLYSLYPARIKVITQGPGGIDYLSFETL</sequence>
<feature type="domain" description="Clr5" evidence="1">
    <location>
        <begin position="9"/>
        <end position="59"/>
    </location>
</feature>
<proteinExistence type="predicted"/>
<evidence type="ECO:0000259" key="1">
    <source>
        <dbReference type="Pfam" id="PF14420"/>
    </source>
</evidence>